<keyword evidence="2" id="KW-0479">Metal-binding</keyword>
<evidence type="ECO:0000313" key="6">
    <source>
        <dbReference type="Proteomes" id="UP000070578"/>
    </source>
</evidence>
<dbReference type="InterPro" id="IPR050415">
    <property type="entry name" value="MRET"/>
</dbReference>
<dbReference type="InterPro" id="IPR006058">
    <property type="entry name" value="2Fe2S_fd_BS"/>
</dbReference>
<dbReference type="InterPro" id="IPR008333">
    <property type="entry name" value="Cbr1-like_FAD-bd_dom"/>
</dbReference>
<dbReference type="Proteomes" id="UP000070578">
    <property type="component" value="Unassembled WGS sequence"/>
</dbReference>
<dbReference type="Pfam" id="PF00175">
    <property type="entry name" value="NAD_binding_1"/>
    <property type="match status" value="1"/>
</dbReference>
<accession>A0A139BWJ7</accession>
<dbReference type="SUPFAM" id="SSF63380">
    <property type="entry name" value="Riboflavin synthase domain-like"/>
    <property type="match status" value="1"/>
</dbReference>
<dbReference type="InterPro" id="IPR017927">
    <property type="entry name" value="FAD-bd_FR_type"/>
</dbReference>
<dbReference type="Pfam" id="PF00970">
    <property type="entry name" value="FAD_binding_6"/>
    <property type="match status" value="1"/>
</dbReference>
<dbReference type="GO" id="GO:0016491">
    <property type="term" value="F:oxidoreductase activity"/>
    <property type="evidence" value="ECO:0007669"/>
    <property type="project" value="InterPro"/>
</dbReference>
<dbReference type="Gene3D" id="3.10.20.30">
    <property type="match status" value="1"/>
</dbReference>
<dbReference type="InterPro" id="IPR039261">
    <property type="entry name" value="FNR_nucleotide-bd"/>
</dbReference>
<sequence>MTFRATIQPSGHSFPIEAHETVLEAALKHGYTLPYSCRDGVCGTCKGKIVAGQVDYGKHQDSTLSEDEKAAGMALFCCAKPLSDLVLDCREVSAVNDIPVRTMPCRVHKMSKPAPDVMVLSLKLPSNERLQFLAGQYIDILLKDQKPRSFSLANAPHNDEFLELHIRNITGGAFTHYAFEVMKERDILRFTGPLGTFFLREDTEKPIVLVASGTGFAPIKAIVEHALHIGLKRPMHFYWGGRKLADLYLLDLARQWESKGIKFTPVLSEALPGDAWQGRTGFVHQAVLDDYSDLSKHEVYACGAPVVVEAAHRDFTVQRKLPNEAFFSDAFTYAPKT</sequence>
<dbReference type="InterPro" id="IPR001433">
    <property type="entry name" value="OxRdtase_FAD/NAD-bd"/>
</dbReference>
<evidence type="ECO:0000259" key="4">
    <source>
        <dbReference type="PROSITE" id="PS51384"/>
    </source>
</evidence>
<evidence type="ECO:0000256" key="1">
    <source>
        <dbReference type="ARBA" id="ARBA00001974"/>
    </source>
</evidence>
<dbReference type="PANTHER" id="PTHR47354">
    <property type="entry name" value="NADH OXIDOREDUCTASE HCR"/>
    <property type="match status" value="1"/>
</dbReference>
<dbReference type="CDD" id="cd00207">
    <property type="entry name" value="fer2"/>
    <property type="match status" value="1"/>
</dbReference>
<reference evidence="5 6" key="1">
    <citation type="submission" date="2016-02" db="EMBL/GenBank/DDBJ databases">
        <authorList>
            <person name="Wen L."/>
            <person name="He K."/>
            <person name="Yang H."/>
        </authorList>
    </citation>
    <scope>NUCLEOTIDE SEQUENCE [LARGE SCALE GENOMIC DNA]</scope>
    <source>
        <strain evidence="5">ShG14-8</strain>
    </source>
</reference>
<dbReference type="GO" id="GO:0051537">
    <property type="term" value="F:2 iron, 2 sulfur cluster binding"/>
    <property type="evidence" value="ECO:0007669"/>
    <property type="project" value="UniProtKB-KW"/>
</dbReference>
<organism evidence="5 6">
    <name type="scientific">Candidatus Gallionella acididurans</name>
    <dbReference type="NCBI Taxonomy" id="1796491"/>
    <lineage>
        <taxon>Bacteria</taxon>
        <taxon>Pseudomonadati</taxon>
        <taxon>Pseudomonadota</taxon>
        <taxon>Betaproteobacteria</taxon>
        <taxon>Nitrosomonadales</taxon>
        <taxon>Gallionellaceae</taxon>
        <taxon>Gallionella</taxon>
    </lineage>
</organism>
<dbReference type="PRINTS" id="PR00410">
    <property type="entry name" value="PHEHYDRXLASE"/>
</dbReference>
<dbReference type="AlphaFoldDB" id="A0A139BWJ7"/>
<dbReference type="CDD" id="cd06189">
    <property type="entry name" value="flavin_oxioreductase"/>
    <property type="match status" value="1"/>
</dbReference>
<evidence type="ECO:0000259" key="3">
    <source>
        <dbReference type="PROSITE" id="PS51085"/>
    </source>
</evidence>
<dbReference type="PROSITE" id="PS00197">
    <property type="entry name" value="2FE2S_FER_1"/>
    <property type="match status" value="1"/>
</dbReference>
<dbReference type="SUPFAM" id="SSF52343">
    <property type="entry name" value="Ferredoxin reductase-like, C-terminal NADP-linked domain"/>
    <property type="match status" value="1"/>
</dbReference>
<name>A0A139BWJ7_9PROT</name>
<gene>
    <name evidence="5" type="ORF">AWT59_0586</name>
</gene>
<dbReference type="PANTHER" id="PTHR47354:SF5">
    <property type="entry name" value="PROTEIN RFBI"/>
    <property type="match status" value="1"/>
</dbReference>
<proteinExistence type="predicted"/>
<dbReference type="PROSITE" id="PS51384">
    <property type="entry name" value="FAD_FR"/>
    <property type="match status" value="1"/>
</dbReference>
<comment type="cofactor">
    <cofactor evidence="1">
        <name>FAD</name>
        <dbReference type="ChEBI" id="CHEBI:57692"/>
    </cofactor>
</comment>
<reference evidence="5 6" key="2">
    <citation type="submission" date="2016-03" db="EMBL/GenBank/DDBJ databases">
        <title>New uncultured bacterium of the family Gallionellaceae from acid mine drainage: description and reconstruction of genome based on metagenomic analysis of microbial community.</title>
        <authorList>
            <person name="Kadnikov V."/>
            <person name="Ivasenko D."/>
            <person name="Beletsky A."/>
            <person name="Mardanov A."/>
            <person name="Danilova E."/>
            <person name="Pimenov N."/>
            <person name="Karnachuk O."/>
            <person name="Ravin N."/>
        </authorList>
    </citation>
    <scope>NUCLEOTIDE SEQUENCE [LARGE SCALE GENOMIC DNA]</scope>
    <source>
        <strain evidence="5">ShG14-8</strain>
    </source>
</reference>
<evidence type="ECO:0000256" key="2">
    <source>
        <dbReference type="ARBA" id="ARBA00022714"/>
    </source>
</evidence>
<keyword evidence="2" id="KW-0411">Iron-sulfur</keyword>
<feature type="domain" description="FAD-binding FR-type" evidence="4">
    <location>
        <begin position="100"/>
        <end position="200"/>
    </location>
</feature>
<dbReference type="InterPro" id="IPR001041">
    <property type="entry name" value="2Fe-2S_ferredoxin-type"/>
</dbReference>
<protein>
    <submittedName>
        <fullName evidence="5">Oxidoreductase FAD-binding domain protein</fullName>
    </submittedName>
</protein>
<dbReference type="Pfam" id="PF00111">
    <property type="entry name" value="Fer2"/>
    <property type="match status" value="1"/>
</dbReference>
<dbReference type="InterPro" id="IPR017938">
    <property type="entry name" value="Riboflavin_synthase-like_b-brl"/>
</dbReference>
<dbReference type="EMBL" id="LSLI01000008">
    <property type="protein sequence ID" value="KXS33283.1"/>
    <property type="molecule type" value="Genomic_DNA"/>
</dbReference>
<dbReference type="PATRIC" id="fig|1796491.3.peg.638"/>
<dbReference type="Gene3D" id="3.40.50.80">
    <property type="entry name" value="Nucleotide-binding domain of ferredoxin-NADP reductase (FNR) module"/>
    <property type="match status" value="1"/>
</dbReference>
<dbReference type="InterPro" id="IPR012675">
    <property type="entry name" value="Beta-grasp_dom_sf"/>
</dbReference>
<keyword evidence="2" id="KW-0001">2Fe-2S</keyword>
<dbReference type="PROSITE" id="PS51085">
    <property type="entry name" value="2FE2S_FER_2"/>
    <property type="match status" value="1"/>
</dbReference>
<comment type="caution">
    <text evidence="5">The sequence shown here is derived from an EMBL/GenBank/DDBJ whole genome shotgun (WGS) entry which is preliminary data.</text>
</comment>
<keyword evidence="2" id="KW-0408">Iron</keyword>
<dbReference type="SUPFAM" id="SSF54292">
    <property type="entry name" value="2Fe-2S ferredoxin-like"/>
    <property type="match status" value="1"/>
</dbReference>
<evidence type="ECO:0000313" key="5">
    <source>
        <dbReference type="EMBL" id="KXS33283.1"/>
    </source>
</evidence>
<dbReference type="Gene3D" id="2.40.30.10">
    <property type="entry name" value="Translation factors"/>
    <property type="match status" value="1"/>
</dbReference>
<feature type="domain" description="2Fe-2S ferredoxin-type" evidence="3">
    <location>
        <begin position="3"/>
        <end position="93"/>
    </location>
</feature>
<dbReference type="InterPro" id="IPR036010">
    <property type="entry name" value="2Fe-2S_ferredoxin-like_sf"/>
</dbReference>